<name>A0ABD2ZPQ8_9GENT</name>
<dbReference type="EMBL" id="JBJUIK010000008">
    <property type="protein sequence ID" value="KAL3520142.1"/>
    <property type="molecule type" value="Genomic_DNA"/>
</dbReference>
<gene>
    <name evidence="1" type="ORF">ACH5RR_018291</name>
</gene>
<comment type="caution">
    <text evidence="1">The sequence shown here is derived from an EMBL/GenBank/DDBJ whole genome shotgun (WGS) entry which is preliminary data.</text>
</comment>
<sequence>MYKIPIELREDHHVNFRTKRKKVILENEVVDSLSDLDEVIRIPYPGHWISKNLKNFLHSINATTQEPLEAIFASPRLSGIRTRGKKKTYSVTRTILIRHAATCLQGAIWVTYP</sequence>
<reference evidence="1 2" key="1">
    <citation type="submission" date="2024-11" db="EMBL/GenBank/DDBJ databases">
        <title>A near-complete genome assembly of Cinchona calisaya.</title>
        <authorList>
            <person name="Lian D.C."/>
            <person name="Zhao X.W."/>
            <person name="Wei L."/>
        </authorList>
    </citation>
    <scope>NUCLEOTIDE SEQUENCE [LARGE SCALE GENOMIC DNA]</scope>
    <source>
        <tissue evidence="1">Nenye</tissue>
    </source>
</reference>
<proteinExistence type="predicted"/>
<evidence type="ECO:0000313" key="2">
    <source>
        <dbReference type="Proteomes" id="UP001630127"/>
    </source>
</evidence>
<evidence type="ECO:0000313" key="1">
    <source>
        <dbReference type="EMBL" id="KAL3520142.1"/>
    </source>
</evidence>
<dbReference type="Proteomes" id="UP001630127">
    <property type="component" value="Unassembled WGS sequence"/>
</dbReference>
<protein>
    <submittedName>
        <fullName evidence="1">Uncharacterized protein</fullName>
    </submittedName>
</protein>
<organism evidence="1 2">
    <name type="scientific">Cinchona calisaya</name>
    <dbReference type="NCBI Taxonomy" id="153742"/>
    <lineage>
        <taxon>Eukaryota</taxon>
        <taxon>Viridiplantae</taxon>
        <taxon>Streptophyta</taxon>
        <taxon>Embryophyta</taxon>
        <taxon>Tracheophyta</taxon>
        <taxon>Spermatophyta</taxon>
        <taxon>Magnoliopsida</taxon>
        <taxon>eudicotyledons</taxon>
        <taxon>Gunneridae</taxon>
        <taxon>Pentapetalae</taxon>
        <taxon>asterids</taxon>
        <taxon>lamiids</taxon>
        <taxon>Gentianales</taxon>
        <taxon>Rubiaceae</taxon>
        <taxon>Cinchonoideae</taxon>
        <taxon>Cinchoneae</taxon>
        <taxon>Cinchona</taxon>
    </lineage>
</organism>
<keyword evidence="2" id="KW-1185">Reference proteome</keyword>
<dbReference type="AlphaFoldDB" id="A0ABD2ZPQ8"/>
<accession>A0ABD2ZPQ8</accession>